<accession>A0A7Z0B725</accession>
<dbReference type="InterPro" id="IPR010998">
    <property type="entry name" value="Integrase_recombinase_N"/>
</dbReference>
<dbReference type="PROSITE" id="PS51898">
    <property type="entry name" value="TYR_RECOMBINASE"/>
    <property type="match status" value="1"/>
</dbReference>
<dbReference type="InterPro" id="IPR002104">
    <property type="entry name" value="Integrase_catalytic"/>
</dbReference>
<dbReference type="InterPro" id="IPR044068">
    <property type="entry name" value="CB"/>
</dbReference>
<evidence type="ECO:0000313" key="7">
    <source>
        <dbReference type="EMBL" id="NYH23719.1"/>
    </source>
</evidence>
<name>A0A7Z0B725_9BURK</name>
<organism evidence="7 8">
    <name type="scientific">Paraburkholderia bryophila</name>
    <dbReference type="NCBI Taxonomy" id="420952"/>
    <lineage>
        <taxon>Bacteria</taxon>
        <taxon>Pseudomonadati</taxon>
        <taxon>Pseudomonadota</taxon>
        <taxon>Betaproteobacteria</taxon>
        <taxon>Burkholderiales</taxon>
        <taxon>Burkholderiaceae</taxon>
        <taxon>Paraburkholderia</taxon>
    </lineage>
</organism>
<dbReference type="InterPro" id="IPR013762">
    <property type="entry name" value="Integrase-like_cat_sf"/>
</dbReference>
<evidence type="ECO:0000259" key="6">
    <source>
        <dbReference type="PROSITE" id="PS51900"/>
    </source>
</evidence>
<evidence type="ECO:0000256" key="3">
    <source>
        <dbReference type="ARBA" id="ARBA00023172"/>
    </source>
</evidence>
<protein>
    <submittedName>
        <fullName evidence="7">Integrase</fullName>
    </submittedName>
</protein>
<dbReference type="EMBL" id="JACCAS010000001">
    <property type="protein sequence ID" value="NYH23719.1"/>
    <property type="molecule type" value="Genomic_DNA"/>
</dbReference>
<evidence type="ECO:0000259" key="5">
    <source>
        <dbReference type="PROSITE" id="PS51898"/>
    </source>
</evidence>
<dbReference type="GO" id="GO:0015074">
    <property type="term" value="P:DNA integration"/>
    <property type="evidence" value="ECO:0007669"/>
    <property type="project" value="UniProtKB-KW"/>
</dbReference>
<evidence type="ECO:0000256" key="1">
    <source>
        <dbReference type="ARBA" id="ARBA00022908"/>
    </source>
</evidence>
<dbReference type="GO" id="GO:0006310">
    <property type="term" value="P:DNA recombination"/>
    <property type="evidence" value="ECO:0007669"/>
    <property type="project" value="UniProtKB-KW"/>
</dbReference>
<dbReference type="Proteomes" id="UP000540929">
    <property type="component" value="Unassembled WGS sequence"/>
</dbReference>
<dbReference type="AlphaFoldDB" id="A0A7Z0B725"/>
<proteinExistence type="predicted"/>
<dbReference type="PROSITE" id="PS51900">
    <property type="entry name" value="CB"/>
    <property type="match status" value="1"/>
</dbReference>
<dbReference type="Gene3D" id="1.10.150.130">
    <property type="match status" value="1"/>
</dbReference>
<keyword evidence="1" id="KW-0229">DNA integration</keyword>
<evidence type="ECO:0000313" key="8">
    <source>
        <dbReference type="Proteomes" id="UP000540929"/>
    </source>
</evidence>
<dbReference type="CDD" id="cd00796">
    <property type="entry name" value="INT_Rci_Hp1_C"/>
    <property type="match status" value="1"/>
</dbReference>
<feature type="domain" description="Tyr recombinase" evidence="5">
    <location>
        <begin position="62"/>
        <end position="229"/>
    </location>
</feature>
<gene>
    <name evidence="7" type="ORF">GGD40_003198</name>
</gene>
<keyword evidence="2 4" id="KW-0238">DNA-binding</keyword>
<dbReference type="InterPro" id="IPR011010">
    <property type="entry name" value="DNA_brk_join_enz"/>
</dbReference>
<feature type="domain" description="Core-binding (CB)" evidence="6">
    <location>
        <begin position="1"/>
        <end position="40"/>
    </location>
</feature>
<keyword evidence="8" id="KW-1185">Reference proteome</keyword>
<sequence length="261" mass="28639">MAALTHEIVANWRNELAARIAPATVVRDLATLSTIINHARREWGVHMSNPVHLARKPTVPPGRCRVLSADEEVRLLEAAAPIGRRSPWLQPAIILSIETAMRRRELLALAWANVDLERRTAFLPMTKNGSARTVPLSSRAIATLTSMPRSADGRVIPMSAAALMLRFKLLRERAVQPKGDCLLVCPRMLAVAGSLSTSSAFVGTSSSPRRWMLLYHLTSAADKMRMPASRIAPVSVSREGRVGELQARRCCAFCAKNCGKF</sequence>
<reference evidence="7 8" key="1">
    <citation type="submission" date="2020-07" db="EMBL/GenBank/DDBJ databases">
        <title>Exploring microbial biodiversity for novel pathways involved in the catabolism of aromatic compounds derived from lignin.</title>
        <authorList>
            <person name="Elkins J."/>
        </authorList>
    </citation>
    <scope>NUCLEOTIDE SEQUENCE [LARGE SCALE GENOMIC DNA]</scope>
    <source>
        <strain evidence="7 8">H2C3C</strain>
    </source>
</reference>
<keyword evidence="3" id="KW-0233">DNA recombination</keyword>
<dbReference type="Pfam" id="PF00589">
    <property type="entry name" value="Phage_integrase"/>
    <property type="match status" value="1"/>
</dbReference>
<evidence type="ECO:0000256" key="2">
    <source>
        <dbReference type="ARBA" id="ARBA00023125"/>
    </source>
</evidence>
<dbReference type="Gene3D" id="1.10.443.10">
    <property type="entry name" value="Intergrase catalytic core"/>
    <property type="match status" value="1"/>
</dbReference>
<dbReference type="GO" id="GO:0003677">
    <property type="term" value="F:DNA binding"/>
    <property type="evidence" value="ECO:0007669"/>
    <property type="project" value="UniProtKB-UniRule"/>
</dbReference>
<dbReference type="SUPFAM" id="SSF56349">
    <property type="entry name" value="DNA breaking-rejoining enzymes"/>
    <property type="match status" value="1"/>
</dbReference>
<comment type="caution">
    <text evidence="7">The sequence shown here is derived from an EMBL/GenBank/DDBJ whole genome shotgun (WGS) entry which is preliminary data.</text>
</comment>
<evidence type="ECO:0000256" key="4">
    <source>
        <dbReference type="PROSITE-ProRule" id="PRU01248"/>
    </source>
</evidence>